<dbReference type="PROSITE" id="PS00041">
    <property type="entry name" value="HTH_ARAC_FAMILY_1"/>
    <property type="match status" value="1"/>
</dbReference>
<dbReference type="Pfam" id="PF12833">
    <property type="entry name" value="HTH_18"/>
    <property type="match status" value="1"/>
</dbReference>
<comment type="caution">
    <text evidence="5">The sequence shown here is derived from an EMBL/GenBank/DDBJ whole genome shotgun (WGS) entry which is preliminary data.</text>
</comment>
<dbReference type="Gene3D" id="1.10.10.60">
    <property type="entry name" value="Homeodomain-like"/>
    <property type="match status" value="2"/>
</dbReference>
<keyword evidence="2" id="KW-0238">DNA-binding</keyword>
<dbReference type="RefSeq" id="WP_131760219.1">
    <property type="nucleotide sequence ID" value="NZ_CAACUY010000107.1"/>
</dbReference>
<evidence type="ECO:0000256" key="2">
    <source>
        <dbReference type="ARBA" id="ARBA00023125"/>
    </source>
</evidence>
<evidence type="ECO:0000259" key="4">
    <source>
        <dbReference type="PROSITE" id="PS01124"/>
    </source>
</evidence>
<dbReference type="InterPro" id="IPR009057">
    <property type="entry name" value="Homeodomain-like_sf"/>
</dbReference>
<dbReference type="PRINTS" id="PR00032">
    <property type="entry name" value="HTHARAC"/>
</dbReference>
<name>A0ABW2Y0V8_9ACTN</name>
<dbReference type="SUPFAM" id="SSF46689">
    <property type="entry name" value="Homeodomain-like"/>
    <property type="match status" value="2"/>
</dbReference>
<dbReference type="PANTHER" id="PTHR46796">
    <property type="entry name" value="HTH-TYPE TRANSCRIPTIONAL ACTIVATOR RHAS-RELATED"/>
    <property type="match status" value="1"/>
</dbReference>
<dbReference type="PROSITE" id="PS01124">
    <property type="entry name" value="HTH_ARAC_FAMILY_2"/>
    <property type="match status" value="1"/>
</dbReference>
<reference evidence="6" key="1">
    <citation type="journal article" date="2019" name="Int. J. Syst. Evol. Microbiol.">
        <title>The Global Catalogue of Microorganisms (GCM) 10K type strain sequencing project: providing services to taxonomists for standard genome sequencing and annotation.</title>
        <authorList>
            <consortium name="The Broad Institute Genomics Platform"/>
            <consortium name="The Broad Institute Genome Sequencing Center for Infectious Disease"/>
            <person name="Wu L."/>
            <person name="Ma J."/>
        </authorList>
    </citation>
    <scope>NUCLEOTIDE SEQUENCE [LARGE SCALE GENOMIC DNA]</scope>
    <source>
        <strain evidence="6">JCM 9371</strain>
    </source>
</reference>
<dbReference type="Proteomes" id="UP001597063">
    <property type="component" value="Unassembled WGS sequence"/>
</dbReference>
<keyword evidence="6" id="KW-1185">Reference proteome</keyword>
<evidence type="ECO:0000313" key="6">
    <source>
        <dbReference type="Proteomes" id="UP001597063"/>
    </source>
</evidence>
<dbReference type="SMART" id="SM00342">
    <property type="entry name" value="HTH_ARAC"/>
    <property type="match status" value="1"/>
</dbReference>
<dbReference type="InterPro" id="IPR018062">
    <property type="entry name" value="HTH_AraC-typ_CS"/>
</dbReference>
<feature type="domain" description="HTH araC/xylS-type" evidence="4">
    <location>
        <begin position="13"/>
        <end position="111"/>
    </location>
</feature>
<evidence type="ECO:0000313" key="5">
    <source>
        <dbReference type="EMBL" id="MFD0692206.1"/>
    </source>
</evidence>
<keyword evidence="1" id="KW-0805">Transcription regulation</keyword>
<organism evidence="5 6">
    <name type="scientific">Actinomadura fibrosa</name>
    <dbReference type="NCBI Taxonomy" id="111802"/>
    <lineage>
        <taxon>Bacteria</taxon>
        <taxon>Bacillati</taxon>
        <taxon>Actinomycetota</taxon>
        <taxon>Actinomycetes</taxon>
        <taxon>Streptosporangiales</taxon>
        <taxon>Thermomonosporaceae</taxon>
        <taxon>Actinomadura</taxon>
    </lineage>
</organism>
<proteinExistence type="predicted"/>
<gene>
    <name evidence="5" type="ORF">ACFQZM_47505</name>
</gene>
<dbReference type="EMBL" id="JBHTGP010000038">
    <property type="protein sequence ID" value="MFD0692206.1"/>
    <property type="molecule type" value="Genomic_DNA"/>
</dbReference>
<dbReference type="InterPro" id="IPR018060">
    <property type="entry name" value="HTH_AraC"/>
</dbReference>
<sequence>MQLTDRRTEERITRVIESIQQNIGESITIDDMARIAMFSKFHFSRVFQRATGISPGRFLSAVRLQEAKRLLLTTSLSVTDIGQQVGYTSGGTFSTRFKKCVGLSPSDYRRLGGTAPHIADAPPRPRHRASMHGQVRVSGEITGELGTVFVGLFPEPIPQGAPVRCTVLSRPGPYRLDNVPLGQWYLLAQSVRPGREECVDERPAVAVHGPVAIDAVQGSRAMDVRLRPMQILDPPVLMALSDARRSALRRAS</sequence>
<dbReference type="PANTHER" id="PTHR46796:SF2">
    <property type="entry name" value="TRANSCRIPTIONAL REGULATORY PROTEIN"/>
    <property type="match status" value="1"/>
</dbReference>
<dbReference type="InterPro" id="IPR020449">
    <property type="entry name" value="Tscrpt_reg_AraC-type_HTH"/>
</dbReference>
<keyword evidence="3" id="KW-0804">Transcription</keyword>
<dbReference type="InterPro" id="IPR050204">
    <property type="entry name" value="AraC_XylS_family_regulators"/>
</dbReference>
<accession>A0ABW2Y0V8</accession>
<protein>
    <submittedName>
        <fullName evidence="5">Helix-turn-helix domain-containing protein</fullName>
    </submittedName>
</protein>
<evidence type="ECO:0000256" key="3">
    <source>
        <dbReference type="ARBA" id="ARBA00023163"/>
    </source>
</evidence>
<evidence type="ECO:0000256" key="1">
    <source>
        <dbReference type="ARBA" id="ARBA00023015"/>
    </source>
</evidence>